<reference evidence="2" key="1">
    <citation type="submission" date="2018-02" db="EMBL/GenBank/DDBJ databases">
        <title>Rhizophora mucronata_Transcriptome.</title>
        <authorList>
            <person name="Meera S.P."/>
            <person name="Sreeshan A."/>
            <person name="Augustine A."/>
        </authorList>
    </citation>
    <scope>NUCLEOTIDE SEQUENCE</scope>
    <source>
        <tissue evidence="2">Leaf</tissue>
    </source>
</reference>
<proteinExistence type="predicted"/>
<evidence type="ECO:0000256" key="1">
    <source>
        <dbReference type="SAM" id="Phobius"/>
    </source>
</evidence>
<dbReference type="AlphaFoldDB" id="A0A2P2N4S6"/>
<name>A0A2P2N4S6_RHIMU</name>
<sequence length="31" mass="3753">MVHAFMVFLSIEYLLERVVFTMILFLYLLTV</sequence>
<organism evidence="2">
    <name type="scientific">Rhizophora mucronata</name>
    <name type="common">Asiatic mangrove</name>
    <dbReference type="NCBI Taxonomy" id="61149"/>
    <lineage>
        <taxon>Eukaryota</taxon>
        <taxon>Viridiplantae</taxon>
        <taxon>Streptophyta</taxon>
        <taxon>Embryophyta</taxon>
        <taxon>Tracheophyta</taxon>
        <taxon>Spermatophyta</taxon>
        <taxon>Magnoliopsida</taxon>
        <taxon>eudicotyledons</taxon>
        <taxon>Gunneridae</taxon>
        <taxon>Pentapetalae</taxon>
        <taxon>rosids</taxon>
        <taxon>fabids</taxon>
        <taxon>Malpighiales</taxon>
        <taxon>Rhizophoraceae</taxon>
        <taxon>Rhizophora</taxon>
    </lineage>
</organism>
<feature type="transmembrane region" description="Helical" evidence="1">
    <location>
        <begin position="6"/>
        <end position="29"/>
    </location>
</feature>
<keyword evidence="1" id="KW-0812">Transmembrane</keyword>
<dbReference type="EMBL" id="GGEC01056976">
    <property type="protein sequence ID" value="MBX37460.1"/>
    <property type="molecule type" value="Transcribed_RNA"/>
</dbReference>
<evidence type="ECO:0000313" key="2">
    <source>
        <dbReference type="EMBL" id="MBX37460.1"/>
    </source>
</evidence>
<accession>A0A2P2N4S6</accession>
<keyword evidence="1" id="KW-1133">Transmembrane helix</keyword>
<protein>
    <submittedName>
        <fullName evidence="2">Uncharacterized protein</fullName>
    </submittedName>
</protein>
<keyword evidence="1" id="KW-0472">Membrane</keyword>